<comment type="caution">
    <text evidence="2">The sequence shown here is derived from an EMBL/GenBank/DDBJ whole genome shotgun (WGS) entry which is preliminary data.</text>
</comment>
<gene>
    <name evidence="2" type="ORF">niasHT_003628</name>
</gene>
<dbReference type="CDD" id="cd12885">
    <property type="entry name" value="SPRY_RanBP_like"/>
    <property type="match status" value="1"/>
</dbReference>
<dbReference type="Proteomes" id="UP001620626">
    <property type="component" value="Unassembled WGS sequence"/>
</dbReference>
<proteinExistence type="predicted"/>
<dbReference type="EMBL" id="JBICBT010000011">
    <property type="protein sequence ID" value="KAL3126031.1"/>
    <property type="molecule type" value="Genomic_DNA"/>
</dbReference>
<dbReference type="Pfam" id="PF00622">
    <property type="entry name" value="SPRY"/>
    <property type="match status" value="1"/>
</dbReference>
<dbReference type="SUPFAM" id="SSF49899">
    <property type="entry name" value="Concanavalin A-like lectins/glucanases"/>
    <property type="match status" value="1"/>
</dbReference>
<dbReference type="InterPro" id="IPR003877">
    <property type="entry name" value="SPRY_dom"/>
</dbReference>
<protein>
    <recommendedName>
        <fullName evidence="1">B30.2/SPRY domain-containing protein</fullName>
    </recommendedName>
</protein>
<dbReference type="InterPro" id="IPR013320">
    <property type="entry name" value="ConA-like_dom_sf"/>
</dbReference>
<keyword evidence="3" id="KW-1185">Reference proteome</keyword>
<dbReference type="PROSITE" id="PS50188">
    <property type="entry name" value="B302_SPRY"/>
    <property type="match status" value="1"/>
</dbReference>
<dbReference type="Gene3D" id="2.60.120.920">
    <property type="match status" value="1"/>
</dbReference>
<reference evidence="2 3" key="1">
    <citation type="submission" date="2024-10" db="EMBL/GenBank/DDBJ databases">
        <authorList>
            <person name="Kim D."/>
        </authorList>
    </citation>
    <scope>NUCLEOTIDE SEQUENCE [LARGE SCALE GENOMIC DNA]</scope>
    <source>
        <strain evidence="2">BH-2024</strain>
    </source>
</reference>
<dbReference type="InterPro" id="IPR043136">
    <property type="entry name" value="B30.2/SPRY_sf"/>
</dbReference>
<feature type="domain" description="B30.2/SPRY" evidence="1">
    <location>
        <begin position="1"/>
        <end position="102"/>
    </location>
</feature>
<dbReference type="AlphaFoldDB" id="A0ABD2MEV0"/>
<sequence length="110" mass="12841">MPLEDMFAYNNARYYYHRWGTIAFIRSAKGNVYNHDVPSFGTGDVVGCGLNWEKRQVFFTKNGQRLNESFDVEEDTDFYPTVTMTDYQLGGTIETNFGPKFQYDPITEFF</sequence>
<dbReference type="InterPro" id="IPR001870">
    <property type="entry name" value="B30.2/SPRY"/>
</dbReference>
<evidence type="ECO:0000313" key="3">
    <source>
        <dbReference type="Proteomes" id="UP001620626"/>
    </source>
</evidence>
<name>A0ABD2MEV0_9BILA</name>
<evidence type="ECO:0000259" key="1">
    <source>
        <dbReference type="PROSITE" id="PS50188"/>
    </source>
</evidence>
<accession>A0ABD2MEV0</accession>
<organism evidence="2 3">
    <name type="scientific">Heterodera trifolii</name>
    <dbReference type="NCBI Taxonomy" id="157864"/>
    <lineage>
        <taxon>Eukaryota</taxon>
        <taxon>Metazoa</taxon>
        <taxon>Ecdysozoa</taxon>
        <taxon>Nematoda</taxon>
        <taxon>Chromadorea</taxon>
        <taxon>Rhabditida</taxon>
        <taxon>Tylenchina</taxon>
        <taxon>Tylenchomorpha</taxon>
        <taxon>Tylenchoidea</taxon>
        <taxon>Heteroderidae</taxon>
        <taxon>Heteroderinae</taxon>
        <taxon>Heterodera</taxon>
    </lineage>
</organism>
<dbReference type="InterPro" id="IPR044736">
    <property type="entry name" value="Gid1/RanBPM/SPLA_SPRY"/>
</dbReference>
<evidence type="ECO:0000313" key="2">
    <source>
        <dbReference type="EMBL" id="KAL3126031.1"/>
    </source>
</evidence>